<evidence type="ECO:0000256" key="2">
    <source>
        <dbReference type="SAM" id="MobiDB-lite"/>
    </source>
</evidence>
<dbReference type="VEuPathDB" id="VectorBase:AMAM014128"/>
<reference evidence="5" key="1">
    <citation type="submission" date="2013-09" db="EMBL/GenBank/DDBJ databases">
        <title>The Genome Sequence of Anopheles maculatus species B.</title>
        <authorList>
            <consortium name="The Broad Institute Genomics Platform"/>
            <person name="Neafsey D.E."/>
            <person name="Besansky N."/>
            <person name="Howell P."/>
            <person name="Walton C."/>
            <person name="Young S.K."/>
            <person name="Zeng Q."/>
            <person name="Gargeya S."/>
            <person name="Fitzgerald M."/>
            <person name="Haas B."/>
            <person name="Abouelleil A."/>
            <person name="Allen A.W."/>
            <person name="Alvarado L."/>
            <person name="Arachchi H.M."/>
            <person name="Berlin A.M."/>
            <person name="Chapman S.B."/>
            <person name="Gainer-Dewar J."/>
            <person name="Goldberg J."/>
            <person name="Griggs A."/>
            <person name="Gujja S."/>
            <person name="Hansen M."/>
            <person name="Howarth C."/>
            <person name="Imamovic A."/>
            <person name="Ireland A."/>
            <person name="Larimer J."/>
            <person name="McCowan C."/>
            <person name="Murphy C."/>
            <person name="Pearson M."/>
            <person name="Poon T.W."/>
            <person name="Priest M."/>
            <person name="Roberts A."/>
            <person name="Saif S."/>
            <person name="Shea T."/>
            <person name="Sisk P."/>
            <person name="Sykes S."/>
            <person name="Wortman J."/>
            <person name="Nusbaum C."/>
            <person name="Birren B."/>
        </authorList>
    </citation>
    <scope>NUCLEOTIDE SEQUENCE [LARGE SCALE GENOMIC DNA]</scope>
    <source>
        <strain evidence="5">maculatus3</strain>
    </source>
</reference>
<sequence>IVTDAVREFEEVDRTDDPGRPGADGQTAVVDCESSRDEKSSRAALFMIARMMGSSAVRAVLMLMATFVASSQAIKCPPESTSLDGPRRVILDLDGGGDDGWALLMLLANEERYNICIQAVTCSHGNARVSDVLVNVLRILDSLDRLDVPVYVGASEPLITPGPNRNVSHYFWGNNGFGDVEFDCLPSVDSLQSVHAVEAMRELFETYPNKITLLAVGPLTNVALLYKMYPETKEKIGALYILGGNRHGVGNTALTAEFNFFRDPEAAHTVLNNSPMIVHVFPWETVLLQTFTTRWRFETFAETTNPAVEVLNRVEYEVYAEEEIWTPCDMYVAAVFLNSSILQSVQSYRADVELAGTVTRGMMAILHHVKDASRHNVVVIDRIDSQEVQRMLVALNHASV</sequence>
<dbReference type="PANTHER" id="PTHR46190:SF1">
    <property type="entry name" value="SI:CH211-201H21.5"/>
    <property type="match status" value="1"/>
</dbReference>
<organism evidence="4 5">
    <name type="scientific">Anopheles maculatus</name>
    <dbReference type="NCBI Taxonomy" id="74869"/>
    <lineage>
        <taxon>Eukaryota</taxon>
        <taxon>Metazoa</taxon>
        <taxon>Ecdysozoa</taxon>
        <taxon>Arthropoda</taxon>
        <taxon>Hexapoda</taxon>
        <taxon>Insecta</taxon>
        <taxon>Pterygota</taxon>
        <taxon>Neoptera</taxon>
        <taxon>Endopterygota</taxon>
        <taxon>Diptera</taxon>
        <taxon>Nematocera</taxon>
        <taxon>Culicoidea</taxon>
        <taxon>Culicidae</taxon>
        <taxon>Anophelinae</taxon>
        <taxon>Anopheles</taxon>
        <taxon>Anopheles maculatus group</taxon>
    </lineage>
</organism>
<evidence type="ECO:0000313" key="5">
    <source>
        <dbReference type="Proteomes" id="UP000075901"/>
    </source>
</evidence>
<evidence type="ECO:0000256" key="1">
    <source>
        <dbReference type="ARBA" id="ARBA00009176"/>
    </source>
</evidence>
<dbReference type="Proteomes" id="UP000075901">
    <property type="component" value="Unassembled WGS sequence"/>
</dbReference>
<evidence type="ECO:0000313" key="4">
    <source>
        <dbReference type="EnsemblMetazoa" id="AMAM014128-PA"/>
    </source>
</evidence>
<dbReference type="InterPro" id="IPR052775">
    <property type="entry name" value="IUN_hydrolase"/>
</dbReference>
<keyword evidence="5" id="KW-1185">Reference proteome</keyword>
<dbReference type="InterPro" id="IPR001910">
    <property type="entry name" value="Inosine/uridine_hydrolase_dom"/>
</dbReference>
<dbReference type="Gene3D" id="3.90.245.10">
    <property type="entry name" value="Ribonucleoside hydrolase-like"/>
    <property type="match status" value="1"/>
</dbReference>
<dbReference type="SUPFAM" id="SSF53590">
    <property type="entry name" value="Nucleoside hydrolase"/>
    <property type="match status" value="1"/>
</dbReference>
<dbReference type="PANTHER" id="PTHR46190">
    <property type="entry name" value="SI:CH211-201H21.5-RELATED"/>
    <property type="match status" value="1"/>
</dbReference>
<proteinExistence type="inferred from homology"/>
<dbReference type="AlphaFoldDB" id="A0A182SV93"/>
<feature type="domain" description="Inosine/uridine-preferring nucleoside hydrolase" evidence="3">
    <location>
        <begin position="89"/>
        <end position="388"/>
    </location>
</feature>
<dbReference type="EnsemblMetazoa" id="AMAM014128-RA">
    <property type="protein sequence ID" value="AMAM014128-PA"/>
    <property type="gene ID" value="AMAM014128"/>
</dbReference>
<evidence type="ECO:0000259" key="3">
    <source>
        <dbReference type="Pfam" id="PF01156"/>
    </source>
</evidence>
<name>A0A182SV93_9DIPT</name>
<reference evidence="4" key="2">
    <citation type="submission" date="2020-05" db="UniProtKB">
        <authorList>
            <consortium name="EnsemblMetazoa"/>
        </authorList>
    </citation>
    <scope>IDENTIFICATION</scope>
    <source>
        <strain evidence="4">maculatus3</strain>
    </source>
</reference>
<dbReference type="GO" id="GO:0016799">
    <property type="term" value="F:hydrolase activity, hydrolyzing N-glycosyl compounds"/>
    <property type="evidence" value="ECO:0007669"/>
    <property type="project" value="InterPro"/>
</dbReference>
<dbReference type="Pfam" id="PF01156">
    <property type="entry name" value="IU_nuc_hydro"/>
    <property type="match status" value="1"/>
</dbReference>
<dbReference type="CDD" id="cd02649">
    <property type="entry name" value="nuc_hydro_CeIAG"/>
    <property type="match status" value="1"/>
</dbReference>
<accession>A0A182SV93</accession>
<protein>
    <recommendedName>
        <fullName evidence="3">Inosine/uridine-preferring nucleoside hydrolase domain-containing protein</fullName>
    </recommendedName>
</protein>
<dbReference type="InterPro" id="IPR036452">
    <property type="entry name" value="Ribo_hydro-like"/>
</dbReference>
<feature type="region of interest" description="Disordered" evidence="2">
    <location>
        <begin position="9"/>
        <end position="33"/>
    </location>
</feature>
<comment type="similarity">
    <text evidence="1">Belongs to the IUNH family.</text>
</comment>